<evidence type="ECO:0000256" key="4">
    <source>
        <dbReference type="ARBA" id="ARBA00022737"/>
    </source>
</evidence>
<dbReference type="OrthoDB" id="339900at2759"/>
<feature type="region of interest" description="Disordered" evidence="7">
    <location>
        <begin position="502"/>
        <end position="521"/>
    </location>
</feature>
<keyword evidence="2 6" id="KW-0853">WD repeat</keyword>
<dbReference type="GO" id="GO:0005829">
    <property type="term" value="C:cytosol"/>
    <property type="evidence" value="ECO:0007669"/>
    <property type="project" value="TreeGrafter"/>
</dbReference>
<dbReference type="Pfam" id="PF00400">
    <property type="entry name" value="WD40"/>
    <property type="match status" value="1"/>
</dbReference>
<comment type="function">
    <text evidence="6">Required for the formation of N(7)-methylguanine at position 46 (m7G46) in tRNA. In the complex, it is required to stabilize and induce conformational changes of the catalytic subunit.</text>
</comment>
<dbReference type="SMART" id="SM00320">
    <property type="entry name" value="WD40"/>
    <property type="match status" value="2"/>
</dbReference>
<accession>A0A139H2L6</accession>
<organism evidence="8 9">
    <name type="scientific">Pseudocercospora eumusae</name>
    <dbReference type="NCBI Taxonomy" id="321146"/>
    <lineage>
        <taxon>Eukaryota</taxon>
        <taxon>Fungi</taxon>
        <taxon>Dikarya</taxon>
        <taxon>Ascomycota</taxon>
        <taxon>Pezizomycotina</taxon>
        <taxon>Dothideomycetes</taxon>
        <taxon>Dothideomycetidae</taxon>
        <taxon>Mycosphaerellales</taxon>
        <taxon>Mycosphaerellaceae</taxon>
        <taxon>Pseudocercospora</taxon>
    </lineage>
</organism>
<dbReference type="InterPro" id="IPR001680">
    <property type="entry name" value="WD40_rpt"/>
</dbReference>
<dbReference type="PANTHER" id="PTHR16288">
    <property type="entry name" value="WD40 REPEAT PROTEIN 4"/>
    <property type="match status" value="1"/>
</dbReference>
<evidence type="ECO:0000256" key="5">
    <source>
        <dbReference type="ARBA" id="ARBA00023242"/>
    </source>
</evidence>
<feature type="region of interest" description="Disordered" evidence="7">
    <location>
        <begin position="88"/>
        <end position="112"/>
    </location>
</feature>
<evidence type="ECO:0000256" key="3">
    <source>
        <dbReference type="ARBA" id="ARBA00022694"/>
    </source>
</evidence>
<dbReference type="UniPathway" id="UPA00989"/>
<dbReference type="GO" id="GO:0043527">
    <property type="term" value="C:tRNA methyltransferase complex"/>
    <property type="evidence" value="ECO:0007669"/>
    <property type="project" value="TreeGrafter"/>
</dbReference>
<dbReference type="STRING" id="321146.A0A139H2L6"/>
<dbReference type="InterPro" id="IPR036322">
    <property type="entry name" value="WD40_repeat_dom_sf"/>
</dbReference>
<keyword evidence="9" id="KW-1185">Reference proteome</keyword>
<dbReference type="HAMAP" id="MF_03056">
    <property type="entry name" value="TRM82"/>
    <property type="match status" value="1"/>
</dbReference>
<keyword evidence="3 6" id="KW-0819">tRNA processing</keyword>
<comment type="pathway">
    <text evidence="6">tRNA modification; N(7)-methylguanine-tRNA biosynthesis.</text>
</comment>
<evidence type="ECO:0000256" key="7">
    <source>
        <dbReference type="SAM" id="MobiDB-lite"/>
    </source>
</evidence>
<keyword evidence="4 6" id="KW-0677">Repeat</keyword>
<dbReference type="Gene3D" id="2.130.10.10">
    <property type="entry name" value="YVTN repeat-like/Quinoprotein amine dehydrogenase"/>
    <property type="match status" value="1"/>
</dbReference>
<gene>
    <name evidence="8" type="ORF">AC578_9428</name>
</gene>
<name>A0A139H2L6_9PEZI</name>
<comment type="caution">
    <text evidence="8">The sequence shown here is derived from an EMBL/GenBank/DDBJ whole genome shotgun (WGS) entry which is preliminary data.</text>
</comment>
<evidence type="ECO:0000256" key="6">
    <source>
        <dbReference type="HAMAP-Rule" id="MF_03056"/>
    </source>
</evidence>
<dbReference type="GO" id="GO:0106004">
    <property type="term" value="P:tRNA (guanine-N7)-methylation"/>
    <property type="evidence" value="ECO:0007669"/>
    <property type="project" value="UniProtKB-UniRule"/>
</dbReference>
<dbReference type="EMBL" id="LFZN01000166">
    <property type="protein sequence ID" value="KXS96684.1"/>
    <property type="molecule type" value="Genomic_DNA"/>
</dbReference>
<dbReference type="InterPro" id="IPR015943">
    <property type="entry name" value="WD40/YVTN_repeat-like_dom_sf"/>
</dbReference>
<comment type="similarity">
    <text evidence="6">Belongs to the WD repeat TRM82 family.</text>
</comment>
<comment type="subcellular location">
    <subcellularLocation>
        <location evidence="1 6">Nucleus</location>
    </subcellularLocation>
</comment>
<evidence type="ECO:0000313" key="8">
    <source>
        <dbReference type="EMBL" id="KXS96684.1"/>
    </source>
</evidence>
<feature type="compositionally biased region" description="Acidic residues" evidence="7">
    <location>
        <begin position="512"/>
        <end position="521"/>
    </location>
</feature>
<dbReference type="AlphaFoldDB" id="A0A139H2L6"/>
<dbReference type="Proteomes" id="UP000070133">
    <property type="component" value="Unassembled WGS sequence"/>
</dbReference>
<dbReference type="GO" id="GO:0005634">
    <property type="term" value="C:nucleus"/>
    <property type="evidence" value="ECO:0007669"/>
    <property type="project" value="UniProtKB-SubCell"/>
</dbReference>
<evidence type="ECO:0000256" key="1">
    <source>
        <dbReference type="ARBA" id="ARBA00004123"/>
    </source>
</evidence>
<reference evidence="8 9" key="1">
    <citation type="submission" date="2015-07" db="EMBL/GenBank/DDBJ databases">
        <title>Comparative genomics of the Sigatoka disease complex on banana suggests a link between parallel evolutionary changes in Pseudocercospora fijiensis and Pseudocercospora eumusae and increased virulence on the banana host.</title>
        <authorList>
            <person name="Chang T.-C."/>
            <person name="Salvucci A."/>
            <person name="Crous P.W."/>
            <person name="Stergiopoulos I."/>
        </authorList>
    </citation>
    <scope>NUCLEOTIDE SEQUENCE [LARGE SCALE GENOMIC DNA]</scope>
    <source>
        <strain evidence="8 9">CBS 114824</strain>
    </source>
</reference>
<dbReference type="SUPFAM" id="SSF50978">
    <property type="entry name" value="WD40 repeat-like"/>
    <property type="match status" value="1"/>
</dbReference>
<dbReference type="PANTHER" id="PTHR16288:SF0">
    <property type="entry name" value="TRNA (GUANINE-N(7)-)-METHYLTRANSFERASE NON-CATALYTIC SUBUNIT WDR4"/>
    <property type="match status" value="1"/>
</dbReference>
<protein>
    <submittedName>
        <fullName evidence="8">Uncharacterized protein</fullName>
    </submittedName>
</protein>
<sequence length="521" mass="57379">MPISRIILPFPERTQPDQHRCNMRHPFQSLLYGRDATDTISEGFIIAACGPRLVTLSLTSNEIISEWSANDAPSQPTTQNDQGAIVQELDGERPVKKQKTSNRTKSGPKAPNVIKLAASPDCQHIVAVTEDKCIRVFECQEGRLEELSQRCMPKRPCAVQVMPDNATILVGDKFGDVYSLPLIPATIDDIQAETTPAHATPQSTHGFKVAASELTVHSKRNRMALEAQMKQKNFTARKDPLKFDHKLLLGHVSMLTDMKYVLKEVEDQYRGYIITADRDEHIRVSRGPPQAHIIEGFCLGHTQFVSKICQVGSSDLLVSGGGDDWIGVWKWSDFKLLKKMHLKDLVKSVAHQDPVSDDDKVAVSGIWSVPVQSTESEDVLVIAVEKVEALFLITSSALASDPNHEAQDASVMVAKQLPGVPLDVTAFRGELLVSLDNRGDNDKRLGMVGVTIGPNRGIDTTEWADVSTKEARSILTALNEYQTPDEVTDKELDDLFYGVANLRKRGPQGSGDADEGAVEEE</sequence>
<proteinExistence type="inferred from homology"/>
<keyword evidence="5 6" id="KW-0539">Nucleus</keyword>
<evidence type="ECO:0000313" key="9">
    <source>
        <dbReference type="Proteomes" id="UP000070133"/>
    </source>
</evidence>
<evidence type="ECO:0000256" key="2">
    <source>
        <dbReference type="ARBA" id="ARBA00022574"/>
    </source>
</evidence>
<dbReference type="InterPro" id="IPR028884">
    <property type="entry name" value="Trm82"/>
</dbReference>